<dbReference type="Pfam" id="PF17247">
    <property type="entry name" value="DUF5316"/>
    <property type="match status" value="1"/>
</dbReference>
<evidence type="ECO:0000313" key="2">
    <source>
        <dbReference type="EMBL" id="NUU73936.1"/>
    </source>
</evidence>
<dbReference type="EMBL" id="JABMCB010000119">
    <property type="protein sequence ID" value="NUU73936.1"/>
    <property type="molecule type" value="Genomic_DNA"/>
</dbReference>
<gene>
    <name evidence="2" type="ORF">HP552_01395</name>
</gene>
<dbReference type="AlphaFoldDB" id="A0A7Y6BT60"/>
<organism evidence="2 3">
    <name type="scientific">Paenibacillus xylanilyticus</name>
    <dbReference type="NCBI Taxonomy" id="248903"/>
    <lineage>
        <taxon>Bacteria</taxon>
        <taxon>Bacillati</taxon>
        <taxon>Bacillota</taxon>
        <taxon>Bacilli</taxon>
        <taxon>Bacillales</taxon>
        <taxon>Paenibacillaceae</taxon>
        <taxon>Paenibacillus</taxon>
    </lineage>
</organism>
<keyword evidence="1" id="KW-0472">Membrane</keyword>
<evidence type="ECO:0008006" key="4">
    <source>
        <dbReference type="Google" id="ProtNLM"/>
    </source>
</evidence>
<reference evidence="2 3" key="1">
    <citation type="submission" date="2020-05" db="EMBL/GenBank/DDBJ databases">
        <title>Genome Sequencing of Type Strains.</title>
        <authorList>
            <person name="Lemaire J.F."/>
            <person name="Inderbitzin P."/>
            <person name="Gregorio O.A."/>
            <person name="Collins S.B."/>
            <person name="Wespe N."/>
            <person name="Knight-Connoni V."/>
        </authorList>
    </citation>
    <scope>NUCLEOTIDE SEQUENCE [LARGE SCALE GENOMIC DNA]</scope>
    <source>
        <strain evidence="2 3">LMG 21957</strain>
    </source>
</reference>
<feature type="transmembrane region" description="Helical" evidence="1">
    <location>
        <begin position="6"/>
        <end position="25"/>
    </location>
</feature>
<evidence type="ECO:0000313" key="3">
    <source>
        <dbReference type="Proteomes" id="UP000526125"/>
    </source>
</evidence>
<name>A0A7Y6BT60_9BACL</name>
<keyword evidence="1" id="KW-1133">Transmembrane helix</keyword>
<sequence>MNFFIYLGIIFIFVSGICIGAWTTGNQQRGNFYSESNEDRKIKKKVATWSALAGVCSFTVAGLIYLLNMGRLVSLKKDFI</sequence>
<accession>A0A7Y6BT60</accession>
<comment type="caution">
    <text evidence="2">The sequence shown here is derived from an EMBL/GenBank/DDBJ whole genome shotgun (WGS) entry which is preliminary data.</text>
</comment>
<proteinExistence type="predicted"/>
<keyword evidence="1" id="KW-0812">Transmembrane</keyword>
<evidence type="ECO:0000256" key="1">
    <source>
        <dbReference type="SAM" id="Phobius"/>
    </source>
</evidence>
<feature type="transmembrane region" description="Helical" evidence="1">
    <location>
        <begin position="46"/>
        <end position="67"/>
    </location>
</feature>
<dbReference type="Proteomes" id="UP000526125">
    <property type="component" value="Unassembled WGS sequence"/>
</dbReference>
<dbReference type="InterPro" id="IPR035167">
    <property type="entry name" value="DUF5316"/>
</dbReference>
<keyword evidence="3" id="KW-1185">Reference proteome</keyword>
<protein>
    <recommendedName>
        <fullName evidence="4">DUF3784 domain-containing protein</fullName>
    </recommendedName>
</protein>
<dbReference type="RefSeq" id="WP_175393928.1">
    <property type="nucleotide sequence ID" value="NZ_JABMCB010000119.1"/>
</dbReference>